<evidence type="ECO:0000313" key="7">
    <source>
        <dbReference type="EMBL" id="MCD5563160.1"/>
    </source>
</evidence>
<dbReference type="GO" id="GO:0003700">
    <property type="term" value="F:DNA-binding transcription factor activity"/>
    <property type="evidence" value="ECO:0007669"/>
    <property type="project" value="InterPro"/>
</dbReference>
<dbReference type="InterPro" id="IPR005119">
    <property type="entry name" value="LysR_subst-bd"/>
</dbReference>
<proteinExistence type="inferred from homology"/>
<dbReference type="PANTHER" id="PTHR30126">
    <property type="entry name" value="HTH-TYPE TRANSCRIPTIONAL REGULATOR"/>
    <property type="match status" value="1"/>
</dbReference>
<evidence type="ECO:0000256" key="3">
    <source>
        <dbReference type="ARBA" id="ARBA00023125"/>
    </source>
</evidence>
<dbReference type="Proteomes" id="UP001200334">
    <property type="component" value="Unassembled WGS sequence"/>
</dbReference>
<dbReference type="AlphaFoldDB" id="A0A061CIM0"/>
<evidence type="ECO:0000256" key="2">
    <source>
        <dbReference type="ARBA" id="ARBA00023015"/>
    </source>
</evidence>
<dbReference type="InterPro" id="IPR036390">
    <property type="entry name" value="WH_DNA-bd_sf"/>
</dbReference>
<evidence type="ECO:0000259" key="5">
    <source>
        <dbReference type="PROSITE" id="PS50931"/>
    </source>
</evidence>
<dbReference type="RefSeq" id="WP_016396284.1">
    <property type="nucleotide sequence ID" value="NZ_CP046131.1"/>
</dbReference>
<evidence type="ECO:0000313" key="6">
    <source>
        <dbReference type="EMBL" id="AZA16276.1"/>
    </source>
</evidence>
<dbReference type="PANTHER" id="PTHR30126:SF96">
    <property type="entry name" value="TRANSCRIPTIONAL REGULATORY PROTEIN, LYSR FAMILY"/>
    <property type="match status" value="1"/>
</dbReference>
<evidence type="ECO:0000256" key="4">
    <source>
        <dbReference type="ARBA" id="ARBA00023163"/>
    </source>
</evidence>
<feature type="domain" description="HTH lysR-type" evidence="5">
    <location>
        <begin position="23"/>
        <end position="59"/>
    </location>
</feature>
<dbReference type="SUPFAM" id="SSF46785">
    <property type="entry name" value="Winged helix' DNA-binding domain"/>
    <property type="match status" value="1"/>
</dbReference>
<dbReference type="SUPFAM" id="SSF53850">
    <property type="entry name" value="Periplasmic binding protein-like II"/>
    <property type="match status" value="1"/>
</dbReference>
<comment type="similarity">
    <text evidence="1">Belongs to the LysR transcriptional regulatory family.</text>
</comment>
<dbReference type="EMBL" id="JAJNUY010000008">
    <property type="protein sequence ID" value="MCD5563160.1"/>
    <property type="molecule type" value="Genomic_DNA"/>
</dbReference>
<reference evidence="6" key="1">
    <citation type="submission" date="2018-07" db="EMBL/GenBank/DDBJ databases">
        <authorList>
            <person name="Somerville V."/>
        </authorList>
    </citation>
    <scope>NUCLEOTIDE SEQUENCE</scope>
    <source>
        <strain evidence="6">NWC_2_2</strain>
    </source>
</reference>
<keyword evidence="4" id="KW-0804">Transcription</keyword>
<sequence length="311" mass="35806">MKQDVLYQILTTAKDCQTVSDIAKKLFLSQPYVSQVLSKAEKKYNVVLLERRTLPIELTEAGRTLCDGLAKLHSDQMKIEQDLRRFTEEEQSYIKIGFSPIWAPGESRKIIPVLQKQFETTRFELIKTFSINSAKRLIDNRMVDIYLGPLLRGENLKNFFLFQPRIFLIIPETSKLYQEGKRDVPFSQQLLMDLSEEKMVSLSDDSGFQKTVDHLLEDQNLSVNKSIKVNDYEVALQMAVGGLGWTATLEYMLPDLDPDLKYNQVELPHTLIQSDNGLTIHMDSNDRAKEVAQVMTRLMKDDLVARKLIKE</sequence>
<reference evidence="7 8" key="2">
    <citation type="submission" date="2021-12" db="EMBL/GenBank/DDBJ databases">
        <title>Antimicrobial susceptibility of Lactobacillus delbrueckii subsp. lactis obtained from milk products and other habitats.</title>
        <authorList>
            <person name="Shani N."/>
        </authorList>
    </citation>
    <scope>NUCLEOTIDE SEQUENCE [LARGE SCALE GENOMIC DNA]</scope>
    <source>
        <strain evidence="7 8">FAM 21755</strain>
    </source>
</reference>
<evidence type="ECO:0000256" key="1">
    <source>
        <dbReference type="ARBA" id="ARBA00009437"/>
    </source>
</evidence>
<dbReference type="InterPro" id="IPR000847">
    <property type="entry name" value="LysR_HTH_N"/>
</dbReference>
<dbReference type="EMBL" id="CP031023">
    <property type="protein sequence ID" value="AZA16276.1"/>
    <property type="molecule type" value="Genomic_DNA"/>
</dbReference>
<keyword evidence="2" id="KW-0805">Transcription regulation</keyword>
<dbReference type="GO" id="GO:0003677">
    <property type="term" value="F:DNA binding"/>
    <property type="evidence" value="ECO:0007669"/>
    <property type="project" value="UniProtKB-KW"/>
</dbReference>
<dbReference type="Pfam" id="PF03466">
    <property type="entry name" value="LysR_substrate"/>
    <property type="match status" value="1"/>
</dbReference>
<accession>A0A061CIM0</accession>
<dbReference type="InterPro" id="IPR036388">
    <property type="entry name" value="WH-like_DNA-bd_sf"/>
</dbReference>
<evidence type="ECO:0000313" key="8">
    <source>
        <dbReference type="Proteomes" id="UP001200334"/>
    </source>
</evidence>
<dbReference type="Gene3D" id="3.40.190.290">
    <property type="match status" value="1"/>
</dbReference>
<gene>
    <name evidence="6" type="ORF">DQL93_07040</name>
    <name evidence="7" type="ORF">LOB85_03170</name>
</gene>
<dbReference type="Pfam" id="PF00126">
    <property type="entry name" value="HTH_1"/>
    <property type="match status" value="1"/>
</dbReference>
<keyword evidence="3" id="KW-0238">DNA-binding</keyword>
<dbReference type="Gene3D" id="1.10.10.10">
    <property type="entry name" value="Winged helix-like DNA-binding domain superfamily/Winged helix DNA-binding domain"/>
    <property type="match status" value="1"/>
</dbReference>
<dbReference type="CDD" id="cd05466">
    <property type="entry name" value="PBP2_LTTR_substrate"/>
    <property type="match status" value="1"/>
</dbReference>
<name>A0A061CIM0_LACDL</name>
<organism evidence="6">
    <name type="scientific">Lactobacillus delbrueckii subsp. lactis</name>
    <dbReference type="NCBI Taxonomy" id="29397"/>
    <lineage>
        <taxon>Bacteria</taxon>
        <taxon>Bacillati</taxon>
        <taxon>Bacillota</taxon>
        <taxon>Bacilli</taxon>
        <taxon>Lactobacillales</taxon>
        <taxon>Lactobacillaceae</taxon>
        <taxon>Lactobacillus</taxon>
    </lineage>
</organism>
<dbReference type="PROSITE" id="PS50931">
    <property type="entry name" value="HTH_LYSR"/>
    <property type="match status" value="1"/>
</dbReference>
<protein>
    <submittedName>
        <fullName evidence="6">LysR family transcriptional regulator</fullName>
    </submittedName>
</protein>